<name>A0ABP9E9Z0_9GAMM</name>
<keyword evidence="3" id="KW-1185">Reference proteome</keyword>
<evidence type="ECO:0000256" key="1">
    <source>
        <dbReference type="SAM" id="Phobius"/>
    </source>
</evidence>
<evidence type="ECO:0000313" key="2">
    <source>
        <dbReference type="EMBL" id="GAA4873451.1"/>
    </source>
</evidence>
<proteinExistence type="predicted"/>
<sequence length="260" mass="29910">MLSIVKKHTIFLIVMGWWSYTLFSDIASLSLSGSHWIELILYGLAIWFYLTYQSAYHLKRKAYKAKQKDATQHASSMQKLAPYAAKSLHEPSQCHDKDQRNALKQLKKVAEIYKLDLFISLVDCHKPYLMAQLRGPSTIEVIVTEGTVQRHGWLTLIQQISHLLAVRNFSATIPTNEIEPVNFHPNGLPYINVVYPLSVGLQSLLRFASSTQETKLRERISTRRLKRINSLLNVSDCDNFSELQQRLDSFLAQENSHWHA</sequence>
<accession>A0ABP9E9Z0</accession>
<protein>
    <submittedName>
        <fullName evidence="2">Uncharacterized protein</fullName>
    </submittedName>
</protein>
<dbReference type="EMBL" id="BAABJZ010000004">
    <property type="protein sequence ID" value="GAA4873451.1"/>
    <property type="molecule type" value="Genomic_DNA"/>
</dbReference>
<keyword evidence="1" id="KW-0812">Transmembrane</keyword>
<feature type="transmembrane region" description="Helical" evidence="1">
    <location>
        <begin position="39"/>
        <end position="58"/>
    </location>
</feature>
<organism evidence="2 3">
    <name type="scientific">Ferrimonas pelagia</name>
    <dbReference type="NCBI Taxonomy" id="1177826"/>
    <lineage>
        <taxon>Bacteria</taxon>
        <taxon>Pseudomonadati</taxon>
        <taxon>Pseudomonadota</taxon>
        <taxon>Gammaproteobacteria</taxon>
        <taxon>Alteromonadales</taxon>
        <taxon>Ferrimonadaceae</taxon>
        <taxon>Ferrimonas</taxon>
    </lineage>
</organism>
<gene>
    <name evidence="2" type="ORF">GCM10023333_02880</name>
</gene>
<keyword evidence="1" id="KW-0472">Membrane</keyword>
<evidence type="ECO:0000313" key="3">
    <source>
        <dbReference type="Proteomes" id="UP001499988"/>
    </source>
</evidence>
<reference evidence="3" key="1">
    <citation type="journal article" date="2019" name="Int. J. Syst. Evol. Microbiol.">
        <title>The Global Catalogue of Microorganisms (GCM) 10K type strain sequencing project: providing services to taxonomists for standard genome sequencing and annotation.</title>
        <authorList>
            <consortium name="The Broad Institute Genomics Platform"/>
            <consortium name="The Broad Institute Genome Sequencing Center for Infectious Disease"/>
            <person name="Wu L."/>
            <person name="Ma J."/>
        </authorList>
    </citation>
    <scope>NUCLEOTIDE SEQUENCE [LARGE SCALE GENOMIC DNA]</scope>
    <source>
        <strain evidence="3">JCM 18401</strain>
    </source>
</reference>
<keyword evidence="1" id="KW-1133">Transmembrane helix</keyword>
<feature type="transmembrane region" description="Helical" evidence="1">
    <location>
        <begin position="12"/>
        <end position="33"/>
    </location>
</feature>
<dbReference type="RefSeq" id="WP_345332581.1">
    <property type="nucleotide sequence ID" value="NZ_BAABJZ010000004.1"/>
</dbReference>
<dbReference type="Proteomes" id="UP001499988">
    <property type="component" value="Unassembled WGS sequence"/>
</dbReference>
<comment type="caution">
    <text evidence="2">The sequence shown here is derived from an EMBL/GenBank/DDBJ whole genome shotgun (WGS) entry which is preliminary data.</text>
</comment>